<reference evidence="3" key="1">
    <citation type="submission" date="2022-11" db="UniProtKB">
        <authorList>
            <consortium name="WormBaseParasite"/>
        </authorList>
    </citation>
    <scope>IDENTIFICATION</scope>
</reference>
<keyword evidence="2" id="KW-1185">Reference proteome</keyword>
<dbReference type="WBParaSite" id="scaffold14590_cov135.g17539">
    <property type="protein sequence ID" value="scaffold14590_cov135.g17539"/>
    <property type="gene ID" value="scaffold14590_cov135.g17539"/>
</dbReference>
<organism evidence="2 3">
    <name type="scientific">Meloidogyne javanica</name>
    <name type="common">Root-knot nematode worm</name>
    <dbReference type="NCBI Taxonomy" id="6303"/>
    <lineage>
        <taxon>Eukaryota</taxon>
        <taxon>Metazoa</taxon>
        <taxon>Ecdysozoa</taxon>
        <taxon>Nematoda</taxon>
        <taxon>Chromadorea</taxon>
        <taxon>Rhabditida</taxon>
        <taxon>Tylenchina</taxon>
        <taxon>Tylenchomorpha</taxon>
        <taxon>Tylenchoidea</taxon>
        <taxon>Meloidogynidae</taxon>
        <taxon>Meloidogyninae</taxon>
        <taxon>Meloidogyne</taxon>
        <taxon>Meloidogyne incognita group</taxon>
    </lineage>
</organism>
<feature type="region of interest" description="Disordered" evidence="1">
    <location>
        <begin position="1"/>
        <end position="34"/>
    </location>
</feature>
<evidence type="ECO:0000313" key="2">
    <source>
        <dbReference type="Proteomes" id="UP000887561"/>
    </source>
</evidence>
<dbReference type="Proteomes" id="UP000887561">
    <property type="component" value="Unplaced"/>
</dbReference>
<dbReference type="AlphaFoldDB" id="A0A915LMH9"/>
<name>A0A915LMH9_MELJA</name>
<proteinExistence type="predicted"/>
<feature type="compositionally biased region" description="Low complexity" evidence="1">
    <location>
        <begin position="1"/>
        <end position="12"/>
    </location>
</feature>
<evidence type="ECO:0000313" key="3">
    <source>
        <dbReference type="WBParaSite" id="scaffold14590_cov135.g17539"/>
    </source>
</evidence>
<evidence type="ECO:0000256" key="1">
    <source>
        <dbReference type="SAM" id="MobiDB-lite"/>
    </source>
</evidence>
<sequence length="112" mass="12642">MDSDPSSISNSDNEFDEIRQDNRESKFRERGVGKGTVCRLRKCSESTKPLQPPEAKHSSKICRHSICFVSNLSFCEHNPMSMSQSRLTLGHRHLMLMSLCGIGPRRVAACNF</sequence>
<protein>
    <submittedName>
        <fullName evidence="3">Uncharacterized protein</fullName>
    </submittedName>
</protein>
<accession>A0A915LMH9</accession>
<feature type="compositionally biased region" description="Basic and acidic residues" evidence="1">
    <location>
        <begin position="16"/>
        <end position="32"/>
    </location>
</feature>